<protein>
    <submittedName>
        <fullName evidence="1">Uncharacterized protein</fullName>
    </submittedName>
</protein>
<evidence type="ECO:0000313" key="1">
    <source>
        <dbReference type="EMBL" id="CAI8051963.1"/>
    </source>
</evidence>
<proteinExistence type="predicted"/>
<feature type="non-terminal residue" evidence="1">
    <location>
        <position position="116"/>
    </location>
</feature>
<accession>A0AA35TQH9</accession>
<dbReference type="EMBL" id="CASHTH010003974">
    <property type="protein sequence ID" value="CAI8051963.1"/>
    <property type="molecule type" value="Genomic_DNA"/>
</dbReference>
<keyword evidence="2" id="KW-1185">Reference proteome</keyword>
<sequence length="116" mass="13197">LSPIAVSLREQVGKHRRLSPIAVSLREQVCKHRRLSPIAVSLREQVCKHRRLSPIAVSLRAREVAAATDEYIPEERECLKTCHSQRKQSVSDNLLVKLWECVVGFLTHKQSFSLST</sequence>
<comment type="caution">
    <text evidence="1">The sequence shown here is derived from an EMBL/GenBank/DDBJ whole genome shotgun (WGS) entry which is preliminary data.</text>
</comment>
<dbReference type="Proteomes" id="UP001174909">
    <property type="component" value="Unassembled WGS sequence"/>
</dbReference>
<gene>
    <name evidence="1" type="ORF">GBAR_LOCUS28423</name>
</gene>
<organism evidence="1 2">
    <name type="scientific">Geodia barretti</name>
    <name type="common">Barrett's horny sponge</name>
    <dbReference type="NCBI Taxonomy" id="519541"/>
    <lineage>
        <taxon>Eukaryota</taxon>
        <taxon>Metazoa</taxon>
        <taxon>Porifera</taxon>
        <taxon>Demospongiae</taxon>
        <taxon>Heteroscleromorpha</taxon>
        <taxon>Tetractinellida</taxon>
        <taxon>Astrophorina</taxon>
        <taxon>Geodiidae</taxon>
        <taxon>Geodia</taxon>
    </lineage>
</organism>
<dbReference type="AlphaFoldDB" id="A0AA35TQH9"/>
<name>A0AA35TQH9_GEOBA</name>
<reference evidence="1" key="1">
    <citation type="submission" date="2023-03" db="EMBL/GenBank/DDBJ databases">
        <authorList>
            <person name="Steffen K."/>
            <person name="Cardenas P."/>
        </authorList>
    </citation>
    <scope>NUCLEOTIDE SEQUENCE</scope>
</reference>
<evidence type="ECO:0000313" key="2">
    <source>
        <dbReference type="Proteomes" id="UP001174909"/>
    </source>
</evidence>